<dbReference type="PROSITE" id="PS50110">
    <property type="entry name" value="RESPONSE_REGULATORY"/>
    <property type="match status" value="1"/>
</dbReference>
<dbReference type="Proteomes" id="UP001596013">
    <property type="component" value="Unassembled WGS sequence"/>
</dbReference>
<evidence type="ECO:0000259" key="3">
    <source>
        <dbReference type="PROSITE" id="PS50110"/>
    </source>
</evidence>
<evidence type="ECO:0000313" key="5">
    <source>
        <dbReference type="Proteomes" id="UP001596013"/>
    </source>
</evidence>
<protein>
    <submittedName>
        <fullName evidence="4">Response regulator transcription factor</fullName>
    </submittedName>
</protein>
<evidence type="ECO:0000256" key="2">
    <source>
        <dbReference type="PROSITE-ProRule" id="PRU00169"/>
    </source>
</evidence>
<feature type="modified residue" description="4-aspartylphosphate" evidence="2">
    <location>
        <position position="52"/>
    </location>
</feature>
<dbReference type="EMBL" id="JBHSMK010000002">
    <property type="protein sequence ID" value="MFC5435155.1"/>
    <property type="molecule type" value="Genomic_DNA"/>
</dbReference>
<feature type="domain" description="Response regulatory" evidence="3">
    <location>
        <begin position="3"/>
        <end position="115"/>
    </location>
</feature>
<proteinExistence type="predicted"/>
<dbReference type="InterPro" id="IPR011006">
    <property type="entry name" value="CheY-like_superfamily"/>
</dbReference>
<dbReference type="SUPFAM" id="SSF52172">
    <property type="entry name" value="CheY-like"/>
    <property type="match status" value="1"/>
</dbReference>
<sequence length="123" mass="13467">MLRILLVEDEPDIAFVASVALEDAGYHVTLASDGKEGLEMALQDQPELVLTDFMMPRLTGLEMIARLRDAGFHNPVVLATSVPEVSLPPLRPHYDAYLAKPYSIAQLLCTVGAFHVPPDVRSP</sequence>
<organism evidence="4 5">
    <name type="scientific">Rhodanobacter umsongensis</name>
    <dbReference type="NCBI Taxonomy" id="633153"/>
    <lineage>
        <taxon>Bacteria</taxon>
        <taxon>Pseudomonadati</taxon>
        <taxon>Pseudomonadota</taxon>
        <taxon>Gammaproteobacteria</taxon>
        <taxon>Lysobacterales</taxon>
        <taxon>Rhodanobacteraceae</taxon>
        <taxon>Rhodanobacter</taxon>
    </lineage>
</organism>
<evidence type="ECO:0000256" key="1">
    <source>
        <dbReference type="ARBA" id="ARBA00022553"/>
    </source>
</evidence>
<dbReference type="PANTHER" id="PTHR44591:SF3">
    <property type="entry name" value="RESPONSE REGULATORY DOMAIN-CONTAINING PROTEIN"/>
    <property type="match status" value="1"/>
</dbReference>
<comment type="caution">
    <text evidence="4">The sequence shown here is derived from an EMBL/GenBank/DDBJ whole genome shotgun (WGS) entry which is preliminary data.</text>
</comment>
<name>A0ABW0JIA3_9GAMM</name>
<keyword evidence="1 2" id="KW-0597">Phosphoprotein</keyword>
<dbReference type="RefSeq" id="WP_377301189.1">
    <property type="nucleotide sequence ID" value="NZ_JBHSMK010000002.1"/>
</dbReference>
<accession>A0ABW0JIA3</accession>
<dbReference type="Gene3D" id="3.40.50.2300">
    <property type="match status" value="1"/>
</dbReference>
<keyword evidence="5" id="KW-1185">Reference proteome</keyword>
<gene>
    <name evidence="4" type="ORF">ACFPME_01160</name>
</gene>
<dbReference type="Pfam" id="PF00072">
    <property type="entry name" value="Response_reg"/>
    <property type="match status" value="1"/>
</dbReference>
<dbReference type="PANTHER" id="PTHR44591">
    <property type="entry name" value="STRESS RESPONSE REGULATOR PROTEIN 1"/>
    <property type="match status" value="1"/>
</dbReference>
<dbReference type="InterPro" id="IPR050595">
    <property type="entry name" value="Bact_response_regulator"/>
</dbReference>
<dbReference type="InterPro" id="IPR001789">
    <property type="entry name" value="Sig_transdc_resp-reg_receiver"/>
</dbReference>
<reference evidence="5" key="1">
    <citation type="journal article" date="2019" name="Int. J. Syst. Evol. Microbiol.">
        <title>The Global Catalogue of Microorganisms (GCM) 10K type strain sequencing project: providing services to taxonomists for standard genome sequencing and annotation.</title>
        <authorList>
            <consortium name="The Broad Institute Genomics Platform"/>
            <consortium name="The Broad Institute Genome Sequencing Center for Infectious Disease"/>
            <person name="Wu L."/>
            <person name="Ma J."/>
        </authorList>
    </citation>
    <scope>NUCLEOTIDE SEQUENCE [LARGE SCALE GENOMIC DNA]</scope>
    <source>
        <strain evidence="5">JCM 17130</strain>
    </source>
</reference>
<dbReference type="SMART" id="SM00448">
    <property type="entry name" value="REC"/>
    <property type="match status" value="1"/>
</dbReference>
<evidence type="ECO:0000313" key="4">
    <source>
        <dbReference type="EMBL" id="MFC5435155.1"/>
    </source>
</evidence>